<sequence>MAEKMETCRFEKGQTIDKPKEIVAMRTLLIDPTDPHSLVTQYRTQWRHSDGSDSYAWSTRETIIDYLKLAKRRGQSATTFPTMKRRLQARGSRVTHPTGLREILAGRPHIGQAWPTLHAGNLTLDPTETNPEQDIANNREHHCQIRLEGELAHSYHRNGKHIGTLTKEKLLRLHERHTQAVGTTHNQTPHQSTLRTELWEDHRIKVSTFEEEVGHLLIRYSSKEEKEERKKNLQNHWTFPAQMQRALQQAFGITTELFASPLNVHHNTTKYYAKYDRDKVFGARGSAWTTNWMKLGAYQFNPEYTPQDLKKALDFAIAATTTQDLGHLYGTTSAPSATTYRQQLKPGGRTATSMWKKDQPNGNSSPGAGEENGTYTPPPYNRTGEGEAHMIRWEGEDQEVNRAELLAIQKAVTLPPPPSGKGLTICTDSANSIRQLESMRTKPHSMEHQQQRDLLYAILVNIEALVAAGHTVSLLKVKAHTGIKGNEKADEAAKQACTTGTLTEAWDNNETIKVKPMVPDGDTDSKELKGKLAVQKYVTTLLRERQAQGENRLSAKMAELQGEPTTWTHQLKKEHVFRWEAHHDQGQQTEEEQAIIRDPTPNQQQRADQAREEEDRLIKAMMEQREEEEILHMQEMQEQHEPWEVEGRTDHTQGGNPQPAEAPPQPSNEEEIFEALNELAERLEVPQGEQNDEEIFGILNELIEQQETPQGGLENERQAHHDRVTEESRVHAMMEDPAPRTRWNQRKHDMTNHRMKNRNAPPVKEGKATKNWLNKTMEHLKGDKPLHKIANGFWKRATYAARKTILKCRLRILPAQDYETAKNSAGGSGKCTLEGCGHQGVDYAKGFLIRVGHALGGCNNPRMRGMFSDRADAHADELKHILDHHIKGGCKVLAYTGKKRDPGVKPRVLPNYILTRGQCRHDGKDNPGKNDGPDTIPSFVDMVMIEGLEDLEDGWECTQREAPTRVKNLHLIEVAHTDDEKWGPKLLEKYMKYGPLLQLLRGHGFRAKLHVFAVGRTGTVYKHNQDILEQLGLNREEATQALRRIHDLTVDYAHSTYQLYRRLTQEKQEDKADETHPV</sequence>
<evidence type="ECO:0000256" key="1">
    <source>
        <dbReference type="SAM" id="MobiDB-lite"/>
    </source>
</evidence>
<dbReference type="Pfam" id="PF12237">
    <property type="entry name" value="PCIF1_WW"/>
    <property type="match status" value="1"/>
</dbReference>
<dbReference type="PROSITE" id="PS50879">
    <property type="entry name" value="RNASE_H_1"/>
    <property type="match status" value="1"/>
</dbReference>
<dbReference type="InterPro" id="IPR036397">
    <property type="entry name" value="RNaseH_sf"/>
</dbReference>
<proteinExistence type="predicted"/>
<feature type="compositionally biased region" description="Basic and acidic residues" evidence="1">
    <location>
        <begin position="714"/>
        <end position="731"/>
    </location>
</feature>
<evidence type="ECO:0000259" key="2">
    <source>
        <dbReference type="PROSITE" id="PS50879"/>
    </source>
</evidence>
<feature type="domain" description="RNase H type-1" evidence="2">
    <location>
        <begin position="333"/>
        <end position="498"/>
    </location>
</feature>
<dbReference type="InterPro" id="IPR012337">
    <property type="entry name" value="RNaseH-like_sf"/>
</dbReference>
<dbReference type="GO" id="GO:0003676">
    <property type="term" value="F:nucleic acid binding"/>
    <property type="evidence" value="ECO:0007669"/>
    <property type="project" value="InterPro"/>
</dbReference>
<feature type="region of interest" description="Disordered" evidence="1">
    <location>
        <begin position="583"/>
        <end position="613"/>
    </location>
</feature>
<dbReference type="AlphaFoldDB" id="A0AAE0LKV9"/>
<dbReference type="GO" id="GO:0004523">
    <property type="term" value="F:RNA-DNA hybrid ribonuclease activity"/>
    <property type="evidence" value="ECO:0007669"/>
    <property type="project" value="InterPro"/>
</dbReference>
<evidence type="ECO:0000313" key="4">
    <source>
        <dbReference type="Proteomes" id="UP001190700"/>
    </source>
</evidence>
<dbReference type="EMBL" id="LGRX02000220">
    <property type="protein sequence ID" value="KAK3289141.1"/>
    <property type="molecule type" value="Genomic_DNA"/>
</dbReference>
<dbReference type="Pfam" id="PF00075">
    <property type="entry name" value="RNase_H"/>
    <property type="match status" value="1"/>
</dbReference>
<feature type="region of interest" description="Disordered" evidence="1">
    <location>
        <begin position="636"/>
        <end position="668"/>
    </location>
</feature>
<organism evidence="3 4">
    <name type="scientific">Cymbomonas tetramitiformis</name>
    <dbReference type="NCBI Taxonomy" id="36881"/>
    <lineage>
        <taxon>Eukaryota</taxon>
        <taxon>Viridiplantae</taxon>
        <taxon>Chlorophyta</taxon>
        <taxon>Pyramimonadophyceae</taxon>
        <taxon>Pyramimonadales</taxon>
        <taxon>Pyramimonadaceae</taxon>
        <taxon>Cymbomonas</taxon>
    </lineage>
</organism>
<dbReference type="CDD" id="cd09276">
    <property type="entry name" value="Rnase_HI_RT_non_LTR"/>
    <property type="match status" value="1"/>
</dbReference>
<dbReference type="Proteomes" id="UP001190700">
    <property type="component" value="Unassembled WGS sequence"/>
</dbReference>
<feature type="compositionally biased region" description="Basic and acidic residues" evidence="1">
    <location>
        <begin position="636"/>
        <end position="651"/>
    </location>
</feature>
<accession>A0AAE0LKV9</accession>
<dbReference type="InterPro" id="IPR002156">
    <property type="entry name" value="RNaseH_domain"/>
</dbReference>
<name>A0AAE0LKV9_9CHLO</name>
<feature type="region of interest" description="Disordered" evidence="1">
    <location>
        <begin position="340"/>
        <end position="385"/>
    </location>
</feature>
<reference evidence="3 4" key="1">
    <citation type="journal article" date="2015" name="Genome Biol. Evol.">
        <title>Comparative Genomics of a Bacterivorous Green Alga Reveals Evolutionary Causalities and Consequences of Phago-Mixotrophic Mode of Nutrition.</title>
        <authorList>
            <person name="Burns J.A."/>
            <person name="Paasch A."/>
            <person name="Narechania A."/>
            <person name="Kim E."/>
        </authorList>
    </citation>
    <scope>NUCLEOTIDE SEQUENCE [LARGE SCALE GENOMIC DNA]</scope>
    <source>
        <strain evidence="3 4">PLY_AMNH</strain>
    </source>
</reference>
<dbReference type="Gene3D" id="3.30.420.10">
    <property type="entry name" value="Ribonuclease H-like superfamily/Ribonuclease H"/>
    <property type="match status" value="1"/>
</dbReference>
<keyword evidence="4" id="KW-1185">Reference proteome</keyword>
<dbReference type="InterPro" id="IPR022035">
    <property type="entry name" value="PCIF1_WW"/>
</dbReference>
<comment type="caution">
    <text evidence="3">The sequence shown here is derived from an EMBL/GenBank/DDBJ whole genome shotgun (WGS) entry which is preliminary data.</text>
</comment>
<feature type="region of interest" description="Disordered" evidence="1">
    <location>
        <begin position="708"/>
        <end position="731"/>
    </location>
</feature>
<evidence type="ECO:0000313" key="3">
    <source>
        <dbReference type="EMBL" id="KAK3289141.1"/>
    </source>
</evidence>
<dbReference type="SUPFAM" id="SSF53098">
    <property type="entry name" value="Ribonuclease H-like"/>
    <property type="match status" value="1"/>
</dbReference>
<gene>
    <name evidence="3" type="ORF">CYMTET_3412</name>
</gene>
<protein>
    <recommendedName>
        <fullName evidence="2">RNase H type-1 domain-containing protein</fullName>
    </recommendedName>
</protein>